<evidence type="ECO:0000313" key="1">
    <source>
        <dbReference type="EMBL" id="KAG5576764.1"/>
    </source>
</evidence>
<proteinExistence type="predicted"/>
<gene>
    <name evidence="1" type="ORF">H5410_056898</name>
</gene>
<evidence type="ECO:0000313" key="2">
    <source>
        <dbReference type="Proteomes" id="UP000824120"/>
    </source>
</evidence>
<dbReference type="AlphaFoldDB" id="A0A9J5WNK9"/>
<dbReference type="Proteomes" id="UP000824120">
    <property type="component" value="Chromosome 11"/>
</dbReference>
<accession>A0A9J5WNK9</accession>
<name>A0A9J5WNK9_SOLCO</name>
<organism evidence="1 2">
    <name type="scientific">Solanum commersonii</name>
    <name type="common">Commerson's wild potato</name>
    <name type="synonym">Commerson's nightshade</name>
    <dbReference type="NCBI Taxonomy" id="4109"/>
    <lineage>
        <taxon>Eukaryota</taxon>
        <taxon>Viridiplantae</taxon>
        <taxon>Streptophyta</taxon>
        <taxon>Embryophyta</taxon>
        <taxon>Tracheophyta</taxon>
        <taxon>Spermatophyta</taxon>
        <taxon>Magnoliopsida</taxon>
        <taxon>eudicotyledons</taxon>
        <taxon>Gunneridae</taxon>
        <taxon>Pentapetalae</taxon>
        <taxon>asterids</taxon>
        <taxon>lamiids</taxon>
        <taxon>Solanales</taxon>
        <taxon>Solanaceae</taxon>
        <taxon>Solanoideae</taxon>
        <taxon>Solaneae</taxon>
        <taxon>Solanum</taxon>
    </lineage>
</organism>
<keyword evidence="2" id="KW-1185">Reference proteome</keyword>
<comment type="caution">
    <text evidence="1">The sequence shown here is derived from an EMBL/GenBank/DDBJ whole genome shotgun (WGS) entry which is preliminary data.</text>
</comment>
<protein>
    <submittedName>
        <fullName evidence="1">Uncharacterized protein</fullName>
    </submittedName>
</protein>
<dbReference type="EMBL" id="JACXVP010000011">
    <property type="protein sequence ID" value="KAG5576764.1"/>
    <property type="molecule type" value="Genomic_DNA"/>
</dbReference>
<sequence length="114" mass="12819">MKPRPEKVKRITLSDWKIIGYMAIHFMEILRLKSDDCIRRSKIGAKKKIARFEPPVRLTFKIRHIAKHMIVATLPTAGIQAPSAAILLIVKDGTAEALRCCMNLNLGGTILELL</sequence>
<dbReference type="OrthoDB" id="10637524at2759"/>
<reference evidence="1 2" key="1">
    <citation type="submission" date="2020-09" db="EMBL/GenBank/DDBJ databases">
        <title>De no assembly of potato wild relative species, Solanum commersonii.</title>
        <authorList>
            <person name="Cho K."/>
        </authorList>
    </citation>
    <scope>NUCLEOTIDE SEQUENCE [LARGE SCALE GENOMIC DNA]</scope>
    <source>
        <strain evidence="1">LZ3.2</strain>
        <tissue evidence="1">Leaf</tissue>
    </source>
</reference>